<dbReference type="GO" id="GO:0003700">
    <property type="term" value="F:DNA-binding transcription factor activity"/>
    <property type="evidence" value="ECO:0007669"/>
    <property type="project" value="InterPro"/>
</dbReference>
<sequence length="293" mass="31379">MPKRLPALDSLRFLEAGVRHANFTRAAAELGVTPAAVSLRIRDLEAELGVTLFRRSGPAVTPTEAGAALAGRVARALGLLRAAVEECRGAAEPLRVTAVPTFAMRWLTPRLAAYHALPDAVPIRLDVSAELRPADGFDIAIRTGTGDWPGFEAAALMPVEATPMLSPALAAGLSSPADLTALRLLPHDGWQRWFREAGVEAPALRFYADDYPTHELDAAAAIEGAGVALLSPRLFAPLLRDGKLVQPFPHVIRGPAAHHLLLRPGEARPAVLRFRDWLQDEARRPDSGLTPAA</sequence>
<dbReference type="Proteomes" id="UP000700706">
    <property type="component" value="Unassembled WGS sequence"/>
</dbReference>
<evidence type="ECO:0000313" key="6">
    <source>
        <dbReference type="EMBL" id="MBW8723951.1"/>
    </source>
</evidence>
<protein>
    <submittedName>
        <fullName evidence="6">LysR family transcriptional regulator</fullName>
    </submittedName>
</protein>
<dbReference type="Gene3D" id="1.10.10.10">
    <property type="entry name" value="Winged helix-like DNA-binding domain superfamily/Winged helix DNA-binding domain"/>
    <property type="match status" value="1"/>
</dbReference>
<evidence type="ECO:0000313" key="7">
    <source>
        <dbReference type="Proteomes" id="UP000700706"/>
    </source>
</evidence>
<dbReference type="PROSITE" id="PS50931">
    <property type="entry name" value="HTH_LYSR"/>
    <property type="match status" value="1"/>
</dbReference>
<name>A0A952KFL2_9PROT</name>
<dbReference type="PANTHER" id="PTHR30537:SF74">
    <property type="entry name" value="HTH-TYPE TRANSCRIPTIONAL REGULATOR TRPI"/>
    <property type="match status" value="1"/>
</dbReference>
<evidence type="ECO:0000256" key="3">
    <source>
        <dbReference type="ARBA" id="ARBA00023125"/>
    </source>
</evidence>
<dbReference type="Pfam" id="PF00126">
    <property type="entry name" value="HTH_1"/>
    <property type="match status" value="1"/>
</dbReference>
<dbReference type="Gene3D" id="3.40.190.10">
    <property type="entry name" value="Periplasmic binding protein-like II"/>
    <property type="match status" value="2"/>
</dbReference>
<gene>
    <name evidence="6" type="ORF">JF625_02160</name>
</gene>
<keyword evidence="4" id="KW-0804">Transcription</keyword>
<dbReference type="InterPro" id="IPR005119">
    <property type="entry name" value="LysR_subst-bd"/>
</dbReference>
<dbReference type="GO" id="GO:0006351">
    <property type="term" value="P:DNA-templated transcription"/>
    <property type="evidence" value="ECO:0007669"/>
    <property type="project" value="TreeGrafter"/>
</dbReference>
<reference evidence="6" key="1">
    <citation type="submission" date="2020-06" db="EMBL/GenBank/DDBJ databases">
        <title>Stable isotope informed genome-resolved metagenomics uncovers potential trophic interactions in rhizosphere soil.</title>
        <authorList>
            <person name="Starr E.P."/>
            <person name="Shi S."/>
            <person name="Blazewicz S.J."/>
            <person name="Koch B.J."/>
            <person name="Probst A.J."/>
            <person name="Hungate B.A."/>
            <person name="Pett-Ridge J."/>
            <person name="Firestone M.K."/>
            <person name="Banfield J.F."/>
        </authorList>
    </citation>
    <scope>NUCLEOTIDE SEQUENCE</scope>
    <source>
        <strain evidence="6">YM_69_17</strain>
    </source>
</reference>
<evidence type="ECO:0000256" key="1">
    <source>
        <dbReference type="ARBA" id="ARBA00009437"/>
    </source>
</evidence>
<dbReference type="SUPFAM" id="SSF46785">
    <property type="entry name" value="Winged helix' DNA-binding domain"/>
    <property type="match status" value="1"/>
</dbReference>
<comment type="caution">
    <text evidence="6">The sequence shown here is derived from an EMBL/GenBank/DDBJ whole genome shotgun (WGS) entry which is preliminary data.</text>
</comment>
<proteinExistence type="inferred from homology"/>
<dbReference type="InterPro" id="IPR000847">
    <property type="entry name" value="LysR_HTH_N"/>
</dbReference>
<keyword evidence="2" id="KW-0805">Transcription regulation</keyword>
<evidence type="ECO:0000256" key="4">
    <source>
        <dbReference type="ARBA" id="ARBA00023163"/>
    </source>
</evidence>
<organism evidence="6 7">
    <name type="scientific">Inquilinus limosus</name>
    <dbReference type="NCBI Taxonomy" id="171674"/>
    <lineage>
        <taxon>Bacteria</taxon>
        <taxon>Pseudomonadati</taxon>
        <taxon>Pseudomonadota</taxon>
        <taxon>Alphaproteobacteria</taxon>
        <taxon>Rhodospirillales</taxon>
        <taxon>Rhodospirillaceae</taxon>
        <taxon>Inquilinus</taxon>
    </lineage>
</organism>
<dbReference type="InterPro" id="IPR058163">
    <property type="entry name" value="LysR-type_TF_proteobact-type"/>
</dbReference>
<evidence type="ECO:0000256" key="2">
    <source>
        <dbReference type="ARBA" id="ARBA00023015"/>
    </source>
</evidence>
<dbReference type="InterPro" id="IPR036388">
    <property type="entry name" value="WH-like_DNA-bd_sf"/>
</dbReference>
<dbReference type="PRINTS" id="PR00039">
    <property type="entry name" value="HTHLYSR"/>
</dbReference>
<comment type="similarity">
    <text evidence="1">Belongs to the LysR transcriptional regulatory family.</text>
</comment>
<dbReference type="PANTHER" id="PTHR30537">
    <property type="entry name" value="HTH-TYPE TRANSCRIPTIONAL REGULATOR"/>
    <property type="match status" value="1"/>
</dbReference>
<dbReference type="AlphaFoldDB" id="A0A952KFL2"/>
<keyword evidence="3" id="KW-0238">DNA-binding</keyword>
<dbReference type="CDD" id="cd08432">
    <property type="entry name" value="PBP2_GcdR_TrpI_HvrB_AmpR_like"/>
    <property type="match status" value="1"/>
</dbReference>
<dbReference type="GO" id="GO:0043565">
    <property type="term" value="F:sequence-specific DNA binding"/>
    <property type="evidence" value="ECO:0007669"/>
    <property type="project" value="TreeGrafter"/>
</dbReference>
<dbReference type="Pfam" id="PF03466">
    <property type="entry name" value="LysR_substrate"/>
    <property type="match status" value="1"/>
</dbReference>
<dbReference type="SUPFAM" id="SSF53850">
    <property type="entry name" value="Periplasmic binding protein-like II"/>
    <property type="match status" value="1"/>
</dbReference>
<dbReference type="EMBL" id="JAEKLZ010000063">
    <property type="protein sequence ID" value="MBW8723951.1"/>
    <property type="molecule type" value="Genomic_DNA"/>
</dbReference>
<dbReference type="InterPro" id="IPR036390">
    <property type="entry name" value="WH_DNA-bd_sf"/>
</dbReference>
<feature type="domain" description="HTH lysR-type" evidence="5">
    <location>
        <begin position="6"/>
        <end position="63"/>
    </location>
</feature>
<evidence type="ECO:0000259" key="5">
    <source>
        <dbReference type="PROSITE" id="PS50931"/>
    </source>
</evidence>
<accession>A0A952KFL2</accession>